<protein>
    <submittedName>
        <fullName evidence="7">LysR family transcriptional regulator</fullName>
    </submittedName>
</protein>
<dbReference type="SUPFAM" id="SSF53850">
    <property type="entry name" value="Periplasmic binding protein-like II"/>
    <property type="match status" value="1"/>
</dbReference>
<dbReference type="InterPro" id="IPR036388">
    <property type="entry name" value="WH-like_DNA-bd_sf"/>
</dbReference>
<dbReference type="Gene3D" id="1.10.10.10">
    <property type="entry name" value="Winged helix-like DNA-binding domain superfamily/Winged helix DNA-binding domain"/>
    <property type="match status" value="1"/>
</dbReference>
<comment type="caution">
    <text evidence="7">The sequence shown here is derived from an EMBL/GenBank/DDBJ whole genome shotgun (WGS) entry which is preliminary data.</text>
</comment>
<feature type="domain" description="HTH lysR-type" evidence="6">
    <location>
        <begin position="6"/>
        <end position="63"/>
    </location>
</feature>
<dbReference type="Pfam" id="PF03466">
    <property type="entry name" value="LysR_substrate"/>
    <property type="match status" value="1"/>
</dbReference>
<dbReference type="Gene3D" id="3.40.190.10">
    <property type="entry name" value="Periplasmic binding protein-like II"/>
    <property type="match status" value="2"/>
</dbReference>
<dbReference type="InterPro" id="IPR058163">
    <property type="entry name" value="LysR-type_TF_proteobact-type"/>
</dbReference>
<evidence type="ECO:0000259" key="6">
    <source>
        <dbReference type="PROSITE" id="PS50931"/>
    </source>
</evidence>
<dbReference type="InterPro" id="IPR036390">
    <property type="entry name" value="WH_DNA-bd_sf"/>
</dbReference>
<dbReference type="Pfam" id="PF00126">
    <property type="entry name" value="HTH_1"/>
    <property type="match status" value="1"/>
</dbReference>
<dbReference type="FunFam" id="1.10.10.10:FF:000038">
    <property type="entry name" value="Glycine cleavage system transcriptional activator"/>
    <property type="match status" value="1"/>
</dbReference>
<dbReference type="SUPFAM" id="SSF46785">
    <property type="entry name" value="Winged helix' DNA-binding domain"/>
    <property type="match status" value="1"/>
</dbReference>
<dbReference type="PANTHER" id="PTHR30537">
    <property type="entry name" value="HTH-TYPE TRANSCRIPTIONAL REGULATOR"/>
    <property type="match status" value="1"/>
</dbReference>
<dbReference type="InterPro" id="IPR005119">
    <property type="entry name" value="LysR_subst-bd"/>
</dbReference>
<gene>
    <name evidence="7" type="ORF">SAE02_19100</name>
</gene>
<keyword evidence="3" id="KW-0238">DNA-binding</keyword>
<dbReference type="InterPro" id="IPR000847">
    <property type="entry name" value="LysR_HTH_N"/>
</dbReference>
<name>A0A512DMR0_9PROT</name>
<dbReference type="GO" id="GO:0043565">
    <property type="term" value="F:sequence-specific DNA binding"/>
    <property type="evidence" value="ECO:0007669"/>
    <property type="project" value="TreeGrafter"/>
</dbReference>
<dbReference type="RefSeq" id="WP_044426664.1">
    <property type="nucleotide sequence ID" value="NZ_BJYZ01000007.1"/>
</dbReference>
<accession>A0A512DMR0</accession>
<evidence type="ECO:0000256" key="1">
    <source>
        <dbReference type="ARBA" id="ARBA00009437"/>
    </source>
</evidence>
<comment type="similarity">
    <text evidence="1">Belongs to the LysR transcriptional regulatory family.</text>
</comment>
<dbReference type="Proteomes" id="UP000321523">
    <property type="component" value="Unassembled WGS sequence"/>
</dbReference>
<evidence type="ECO:0000256" key="2">
    <source>
        <dbReference type="ARBA" id="ARBA00023015"/>
    </source>
</evidence>
<evidence type="ECO:0000256" key="3">
    <source>
        <dbReference type="ARBA" id="ARBA00023125"/>
    </source>
</evidence>
<keyword evidence="8" id="KW-1185">Reference proteome</keyword>
<evidence type="ECO:0000256" key="4">
    <source>
        <dbReference type="ARBA" id="ARBA00023159"/>
    </source>
</evidence>
<dbReference type="PANTHER" id="PTHR30537:SF70">
    <property type="entry name" value="HTH-TYPE TRANSCRIPTIONAL ACTIVATOR AMPR"/>
    <property type="match status" value="1"/>
</dbReference>
<organism evidence="7 8">
    <name type="scientific">Skermanella aerolata</name>
    <dbReference type="NCBI Taxonomy" id="393310"/>
    <lineage>
        <taxon>Bacteria</taxon>
        <taxon>Pseudomonadati</taxon>
        <taxon>Pseudomonadota</taxon>
        <taxon>Alphaproteobacteria</taxon>
        <taxon>Rhodospirillales</taxon>
        <taxon>Azospirillaceae</taxon>
        <taxon>Skermanella</taxon>
    </lineage>
</organism>
<proteinExistence type="inferred from homology"/>
<dbReference type="GO" id="GO:0003700">
    <property type="term" value="F:DNA-binding transcription factor activity"/>
    <property type="evidence" value="ECO:0007669"/>
    <property type="project" value="InterPro"/>
</dbReference>
<evidence type="ECO:0000313" key="8">
    <source>
        <dbReference type="Proteomes" id="UP000321523"/>
    </source>
</evidence>
<dbReference type="OrthoDB" id="9794694at2"/>
<keyword evidence="5" id="KW-0804">Transcription</keyword>
<evidence type="ECO:0000256" key="5">
    <source>
        <dbReference type="ARBA" id="ARBA00023163"/>
    </source>
</evidence>
<keyword evidence="4" id="KW-0010">Activator</keyword>
<dbReference type="PROSITE" id="PS50931">
    <property type="entry name" value="HTH_LYSR"/>
    <property type="match status" value="1"/>
</dbReference>
<dbReference type="PRINTS" id="PR00039">
    <property type="entry name" value="HTHLYSR"/>
</dbReference>
<sequence length="292" mass="32061">MDRPQLPLNALRAFEASARHLSFTRAGMELRVSQAAVSHHIRTLEARLGVTLFRRLPRGLTLTDEGAALVPVLNDAFESIGATLDRFTGGRYHEVLTVGVVGTFATGWLLSRVPGFTSAYPGIDLRILTNNNRVDLAGEGLDFAIRFGDGAWHGIEATLLLDAPLTPLCAPGVARRLTTPADLARETLLRSYRGEEWQRWFALAGAPCPTIRGPVFDSSPTMAAAAIAGIGVALLPAGMFEHDLSTERLVRPFEAEAPAGRYWLTRLRSRSETSAMQTFRRWLIEAMRDREP</sequence>
<dbReference type="GO" id="GO:0006351">
    <property type="term" value="P:DNA-templated transcription"/>
    <property type="evidence" value="ECO:0007669"/>
    <property type="project" value="TreeGrafter"/>
</dbReference>
<dbReference type="AlphaFoldDB" id="A0A512DMR0"/>
<evidence type="ECO:0000313" key="7">
    <source>
        <dbReference type="EMBL" id="GEO37762.1"/>
    </source>
</evidence>
<dbReference type="EMBL" id="BJYZ01000007">
    <property type="protein sequence ID" value="GEO37762.1"/>
    <property type="molecule type" value="Genomic_DNA"/>
</dbReference>
<keyword evidence="2" id="KW-0805">Transcription regulation</keyword>
<reference evidence="7 8" key="1">
    <citation type="submission" date="2019-07" db="EMBL/GenBank/DDBJ databases">
        <title>Whole genome shotgun sequence of Skermanella aerolata NBRC 106429.</title>
        <authorList>
            <person name="Hosoyama A."/>
            <person name="Uohara A."/>
            <person name="Ohji S."/>
            <person name="Ichikawa N."/>
        </authorList>
    </citation>
    <scope>NUCLEOTIDE SEQUENCE [LARGE SCALE GENOMIC DNA]</scope>
    <source>
        <strain evidence="7 8">NBRC 106429</strain>
    </source>
</reference>